<sequence length="133" mass="15000">MAIQNGTTPKNILTVSLAKHLTGEPVADVIAQDWKKASAATTRNFTNVGFDVDFHNFDHTLEDLRTSLHEREWDGILVGWCLRGKPAHTEMFERVVGVCFEELKVERTKVMFCTGPDDLVHTVQRNFPEGFVA</sequence>
<protein>
    <submittedName>
        <fullName evidence="1">Uncharacterized protein</fullName>
    </submittedName>
</protein>
<dbReference type="Proteomes" id="UP000799537">
    <property type="component" value="Unassembled WGS sequence"/>
</dbReference>
<reference evidence="1" key="1">
    <citation type="journal article" date="2020" name="Stud. Mycol.">
        <title>101 Dothideomycetes genomes: a test case for predicting lifestyles and emergence of pathogens.</title>
        <authorList>
            <person name="Haridas S."/>
            <person name="Albert R."/>
            <person name="Binder M."/>
            <person name="Bloem J."/>
            <person name="Labutti K."/>
            <person name="Salamov A."/>
            <person name="Andreopoulos B."/>
            <person name="Baker S."/>
            <person name="Barry K."/>
            <person name="Bills G."/>
            <person name="Bluhm B."/>
            <person name="Cannon C."/>
            <person name="Castanera R."/>
            <person name="Culley D."/>
            <person name="Daum C."/>
            <person name="Ezra D."/>
            <person name="Gonzalez J."/>
            <person name="Henrissat B."/>
            <person name="Kuo A."/>
            <person name="Liang C."/>
            <person name="Lipzen A."/>
            <person name="Lutzoni F."/>
            <person name="Magnuson J."/>
            <person name="Mondo S."/>
            <person name="Nolan M."/>
            <person name="Ohm R."/>
            <person name="Pangilinan J."/>
            <person name="Park H.-J."/>
            <person name="Ramirez L."/>
            <person name="Alfaro M."/>
            <person name="Sun H."/>
            <person name="Tritt A."/>
            <person name="Yoshinaga Y."/>
            <person name="Zwiers L.-H."/>
            <person name="Turgeon B."/>
            <person name="Goodwin S."/>
            <person name="Spatafora J."/>
            <person name="Crous P."/>
            <person name="Grigoriev I."/>
        </authorList>
    </citation>
    <scope>NUCLEOTIDE SEQUENCE</scope>
    <source>
        <strain evidence="1">ATCC 36951</strain>
    </source>
</reference>
<dbReference type="GeneID" id="54561254"/>
<accession>A0A6A6CCW9</accession>
<dbReference type="OrthoDB" id="9986861at2759"/>
<dbReference type="AlphaFoldDB" id="A0A6A6CCW9"/>
<gene>
    <name evidence="1" type="ORF">M409DRAFT_26150</name>
</gene>
<dbReference type="EMBL" id="ML993608">
    <property type="protein sequence ID" value="KAF2163539.1"/>
    <property type="molecule type" value="Genomic_DNA"/>
</dbReference>
<evidence type="ECO:0000313" key="2">
    <source>
        <dbReference type="Proteomes" id="UP000799537"/>
    </source>
</evidence>
<keyword evidence="2" id="KW-1185">Reference proteome</keyword>
<proteinExistence type="predicted"/>
<organism evidence="1 2">
    <name type="scientific">Zasmidium cellare ATCC 36951</name>
    <dbReference type="NCBI Taxonomy" id="1080233"/>
    <lineage>
        <taxon>Eukaryota</taxon>
        <taxon>Fungi</taxon>
        <taxon>Dikarya</taxon>
        <taxon>Ascomycota</taxon>
        <taxon>Pezizomycotina</taxon>
        <taxon>Dothideomycetes</taxon>
        <taxon>Dothideomycetidae</taxon>
        <taxon>Mycosphaerellales</taxon>
        <taxon>Mycosphaerellaceae</taxon>
        <taxon>Zasmidium</taxon>
    </lineage>
</organism>
<name>A0A6A6CCW9_ZASCE</name>
<evidence type="ECO:0000313" key="1">
    <source>
        <dbReference type="EMBL" id="KAF2163539.1"/>
    </source>
</evidence>
<dbReference type="RefSeq" id="XP_033664428.1">
    <property type="nucleotide sequence ID" value="XM_033807982.1"/>
</dbReference>